<organism evidence="1 2">
    <name type="scientific">Rothia dentocariosa</name>
    <dbReference type="NCBI Taxonomy" id="2047"/>
    <lineage>
        <taxon>Bacteria</taxon>
        <taxon>Bacillati</taxon>
        <taxon>Actinomycetota</taxon>
        <taxon>Actinomycetes</taxon>
        <taxon>Micrococcales</taxon>
        <taxon>Micrococcaceae</taxon>
        <taxon>Rothia</taxon>
    </lineage>
</organism>
<dbReference type="RefSeq" id="WP_080976607.1">
    <property type="nucleotide sequence ID" value="NZ_CAURLQ010000033.1"/>
</dbReference>
<dbReference type="Proteomes" id="UP000219947">
    <property type="component" value="Unassembled WGS sequence"/>
</dbReference>
<reference evidence="1" key="1">
    <citation type="submission" date="2017-10" db="EMBL/GenBank/DDBJ databases">
        <title>Kefir isolates.</title>
        <authorList>
            <person name="Kim Y."/>
            <person name="Blasche S."/>
        </authorList>
    </citation>
    <scope>NUCLEOTIDE SEQUENCE [LARGE SCALE GENOMIC DNA]</scope>
    <source>
        <strain evidence="1">OG2-2</strain>
    </source>
</reference>
<evidence type="ECO:0000313" key="1">
    <source>
        <dbReference type="EMBL" id="PEN16677.1"/>
    </source>
</evidence>
<accession>A0A2A8D7B0</accession>
<comment type="caution">
    <text evidence="1">The sequence shown here is derived from an EMBL/GenBank/DDBJ whole genome shotgun (WGS) entry which is preliminary data.</text>
</comment>
<protein>
    <submittedName>
        <fullName evidence="1">Transcriptional initiation protein Tat</fullName>
    </submittedName>
</protein>
<evidence type="ECO:0000313" key="2">
    <source>
        <dbReference type="Proteomes" id="UP000219947"/>
    </source>
</evidence>
<name>A0A2A8D7B0_9MICC</name>
<gene>
    <name evidence="1" type="ORF">CRM92_01150</name>
</gene>
<dbReference type="AlphaFoldDB" id="A0A2A8D7B0"/>
<keyword evidence="2" id="KW-1185">Reference proteome</keyword>
<dbReference type="EMBL" id="PDEV01000001">
    <property type="protein sequence ID" value="PEN16677.1"/>
    <property type="molecule type" value="Genomic_DNA"/>
</dbReference>
<sequence length="227" mass="24572">MPRNKSISINRRAVAKGVAWATPIVVASTAVPAVAASRCDPKSAPGFRQAGSWAIKNPDRGKLKSAGSNRPSTFHGKEYWISNTTALGEEPATIRITAGFESGSNDSSILNTECGMYRVRIYMTAIETRAASGEYRGNPKVTITLRDPRGKLINGKTLRYTTDPAGQPGGFISVPLGEDIQAQEWTLKAIPGVYRFEAVFDVPAEGLESRRVQNRGLGFTVPIFEPM</sequence>
<proteinExistence type="predicted"/>